<evidence type="ECO:0008006" key="4">
    <source>
        <dbReference type="Google" id="ProtNLM"/>
    </source>
</evidence>
<dbReference type="RefSeq" id="WP_204634237.1">
    <property type="nucleotide sequence ID" value="NZ_JADIKC010000001.1"/>
</dbReference>
<evidence type="ECO:0000313" key="3">
    <source>
        <dbReference type="Proteomes" id="UP001430065"/>
    </source>
</evidence>
<evidence type="ECO:0000313" key="2">
    <source>
        <dbReference type="EMBL" id="MBM7119770.1"/>
    </source>
</evidence>
<evidence type="ECO:0000256" key="1">
    <source>
        <dbReference type="SAM" id="Phobius"/>
    </source>
</evidence>
<dbReference type="Proteomes" id="UP001430065">
    <property type="component" value="Unassembled WGS sequence"/>
</dbReference>
<reference evidence="2 3" key="1">
    <citation type="submission" date="2020-10" db="EMBL/GenBank/DDBJ databases">
        <title>Phylogeny of dyella-like bacteria.</title>
        <authorList>
            <person name="Fu J."/>
        </authorList>
    </citation>
    <scope>NUCLEOTIDE SEQUENCE [LARGE SCALE GENOMIC DNA]</scope>
    <source>
        <strain evidence="2 3">THG-B117</strain>
    </source>
</reference>
<keyword evidence="1" id="KW-0472">Membrane</keyword>
<sequence length="163" mass="17275">MKPTVHIPMSVILQATAIAGVLDLLSAFVYALLEGRNALIVPIGIASAIWPGAKSSPGAAIVVGVLLHFAIMLVMVYVFALAVRFWSKLASQPVLAGAAYGLLLWATMYLVVLPLRWPTVFPHFTGTGVMEQMFSHVVLVGMPVAWLIGNSAKAACLGVPAHE</sequence>
<feature type="transmembrane region" description="Helical" evidence="1">
    <location>
        <begin position="94"/>
        <end position="113"/>
    </location>
</feature>
<feature type="transmembrane region" description="Helical" evidence="1">
    <location>
        <begin position="12"/>
        <end position="33"/>
    </location>
</feature>
<keyword evidence="1" id="KW-0812">Transmembrane</keyword>
<dbReference type="EMBL" id="JADIKC010000001">
    <property type="protein sequence ID" value="MBM7119770.1"/>
    <property type="molecule type" value="Genomic_DNA"/>
</dbReference>
<organism evidence="2 3">
    <name type="scientific">Dyella kyungheensis</name>
    <dbReference type="NCBI Taxonomy" id="1242174"/>
    <lineage>
        <taxon>Bacteria</taxon>
        <taxon>Pseudomonadati</taxon>
        <taxon>Pseudomonadota</taxon>
        <taxon>Gammaproteobacteria</taxon>
        <taxon>Lysobacterales</taxon>
        <taxon>Rhodanobacteraceae</taxon>
        <taxon>Dyella</taxon>
    </lineage>
</organism>
<protein>
    <recommendedName>
        <fullName evidence="4">DUF1440 domain-containing protein</fullName>
    </recommendedName>
</protein>
<comment type="caution">
    <text evidence="2">The sequence shown here is derived from an EMBL/GenBank/DDBJ whole genome shotgun (WGS) entry which is preliminary data.</text>
</comment>
<keyword evidence="3" id="KW-1185">Reference proteome</keyword>
<feature type="transmembrane region" description="Helical" evidence="1">
    <location>
        <begin position="59"/>
        <end position="82"/>
    </location>
</feature>
<proteinExistence type="predicted"/>
<keyword evidence="1" id="KW-1133">Transmembrane helix</keyword>
<feature type="transmembrane region" description="Helical" evidence="1">
    <location>
        <begin position="38"/>
        <end position="53"/>
    </location>
</feature>
<name>A0ABS2JNI7_9GAMM</name>
<accession>A0ABS2JNI7</accession>
<feature type="transmembrane region" description="Helical" evidence="1">
    <location>
        <begin position="133"/>
        <end position="149"/>
    </location>
</feature>
<gene>
    <name evidence="2" type="ORF">ISP20_01245</name>
</gene>